<comment type="catalytic activity">
    <reaction evidence="1">
        <text>a phosphate monoester + H2O = an alcohol + phosphate</text>
        <dbReference type="Rhea" id="RHEA:15017"/>
        <dbReference type="ChEBI" id="CHEBI:15377"/>
        <dbReference type="ChEBI" id="CHEBI:30879"/>
        <dbReference type="ChEBI" id="CHEBI:43474"/>
        <dbReference type="ChEBI" id="CHEBI:67140"/>
        <dbReference type="EC" id="3.1.3.2"/>
    </reaction>
</comment>
<evidence type="ECO:0000256" key="5">
    <source>
        <dbReference type="ARBA" id="ARBA00022801"/>
    </source>
</evidence>
<keyword evidence="6" id="KW-0904">Protein phosphatase</keyword>
<dbReference type="Proteomes" id="UP000253472">
    <property type="component" value="Unassembled WGS sequence"/>
</dbReference>
<dbReference type="PANTHER" id="PTHR11717:SF7">
    <property type="entry name" value="LOW MOLECULAR WEIGHT PHOSPHOTYROSINE PROTEIN PHOSPHATASE"/>
    <property type="match status" value="1"/>
</dbReference>
<gene>
    <name evidence="10" type="primary">LTP1_0</name>
    <name evidence="10" type="ORF">Cantr_08039</name>
</gene>
<dbReference type="CDD" id="cd16343">
    <property type="entry name" value="LMWPTP"/>
    <property type="match status" value="1"/>
</dbReference>
<dbReference type="STRING" id="5486.A0A367Y772"/>
<dbReference type="FunFam" id="3.40.50.2300:FF:000105">
    <property type="entry name" value="Low molecular weight phosphotyrosine protein"/>
    <property type="match status" value="1"/>
</dbReference>
<evidence type="ECO:0000256" key="4">
    <source>
        <dbReference type="ARBA" id="ARBA00022490"/>
    </source>
</evidence>
<dbReference type="GO" id="GO:0004725">
    <property type="term" value="F:protein tyrosine phosphatase activity"/>
    <property type="evidence" value="ECO:0007669"/>
    <property type="project" value="UniProtKB-EC"/>
</dbReference>
<evidence type="ECO:0000256" key="1">
    <source>
        <dbReference type="ARBA" id="ARBA00000032"/>
    </source>
</evidence>
<evidence type="ECO:0000313" key="11">
    <source>
        <dbReference type="Proteomes" id="UP000253472"/>
    </source>
</evidence>
<reference evidence="10 11" key="1">
    <citation type="submission" date="2018-06" db="EMBL/GenBank/DDBJ databases">
        <title>Whole genome sequencing of Candida tropicalis (genome annotated by CSBL at Korea University).</title>
        <authorList>
            <person name="Ahn J."/>
        </authorList>
    </citation>
    <scope>NUCLEOTIDE SEQUENCE [LARGE SCALE GENOMIC DNA]</scope>
    <source>
        <strain evidence="10 11">ATCC 20962</strain>
    </source>
</reference>
<keyword evidence="4" id="KW-0963">Cytoplasm</keyword>
<evidence type="ECO:0000313" key="10">
    <source>
        <dbReference type="EMBL" id="RCK60851.1"/>
    </source>
</evidence>
<evidence type="ECO:0000256" key="8">
    <source>
        <dbReference type="PIRSR" id="PIRSR617867-1"/>
    </source>
</evidence>
<accession>A0A367Y772</accession>
<evidence type="ECO:0000256" key="6">
    <source>
        <dbReference type="ARBA" id="ARBA00022912"/>
    </source>
</evidence>
<dbReference type="InterPro" id="IPR017867">
    <property type="entry name" value="Tyr_phospatase_low_mol_wt"/>
</dbReference>
<evidence type="ECO:0000259" key="9">
    <source>
        <dbReference type="SMART" id="SM00226"/>
    </source>
</evidence>
<dbReference type="InterPro" id="IPR050438">
    <property type="entry name" value="LMW_PTPase"/>
</dbReference>
<feature type="active site" description="Proton donor" evidence="8">
    <location>
        <position position="137"/>
    </location>
</feature>
<dbReference type="PANTHER" id="PTHR11717">
    <property type="entry name" value="LOW MOLECULAR WEIGHT PROTEIN TYROSINE PHOSPHATASE"/>
    <property type="match status" value="1"/>
</dbReference>
<protein>
    <submittedName>
        <fullName evidence="10">Low molecular weight phosphotyrosine protein phosphatase</fullName>
    </submittedName>
</protein>
<dbReference type="InterPro" id="IPR036196">
    <property type="entry name" value="Ptyr_pPase_sf"/>
</dbReference>
<dbReference type="Gene3D" id="3.40.50.2300">
    <property type="match status" value="1"/>
</dbReference>
<evidence type="ECO:0000256" key="2">
    <source>
        <dbReference type="ARBA" id="ARBA00004496"/>
    </source>
</evidence>
<dbReference type="Pfam" id="PF01451">
    <property type="entry name" value="LMWPc"/>
    <property type="match status" value="1"/>
</dbReference>
<dbReference type="AlphaFoldDB" id="A0A367Y772"/>
<comment type="caution">
    <text evidence="10">The sequence shown here is derived from an EMBL/GenBank/DDBJ whole genome shotgun (WGS) entry which is preliminary data.</text>
</comment>
<name>A0A367Y772_9ASCO</name>
<proteinExistence type="inferred from homology"/>
<dbReference type="SMART" id="SM00226">
    <property type="entry name" value="LMWPc"/>
    <property type="match status" value="1"/>
</dbReference>
<organism evidence="10 11">
    <name type="scientific">Candida viswanathii</name>
    <dbReference type="NCBI Taxonomy" id="5486"/>
    <lineage>
        <taxon>Eukaryota</taxon>
        <taxon>Fungi</taxon>
        <taxon>Dikarya</taxon>
        <taxon>Ascomycota</taxon>
        <taxon>Saccharomycotina</taxon>
        <taxon>Pichiomycetes</taxon>
        <taxon>Debaryomycetaceae</taxon>
        <taxon>Candida/Lodderomyces clade</taxon>
        <taxon>Candida</taxon>
    </lineage>
</organism>
<comment type="subcellular location">
    <subcellularLocation>
        <location evidence="2">Cytoplasm</location>
    </subcellularLocation>
</comment>
<keyword evidence="11" id="KW-1185">Reference proteome</keyword>
<comment type="catalytic activity">
    <reaction evidence="7">
        <text>O-phospho-L-tyrosyl-[protein] + H2O = L-tyrosyl-[protein] + phosphate</text>
        <dbReference type="Rhea" id="RHEA:10684"/>
        <dbReference type="Rhea" id="RHEA-COMP:10136"/>
        <dbReference type="Rhea" id="RHEA-COMP:20101"/>
        <dbReference type="ChEBI" id="CHEBI:15377"/>
        <dbReference type="ChEBI" id="CHEBI:43474"/>
        <dbReference type="ChEBI" id="CHEBI:46858"/>
        <dbReference type="ChEBI" id="CHEBI:61978"/>
        <dbReference type="EC" id="3.1.3.48"/>
    </reaction>
</comment>
<dbReference type="OrthoDB" id="3388at2759"/>
<sequence length="169" mass="19298">MAPKFDPKEKQISVAFVCLGNICRSPMAEAIFKHEVESQGYSKFFKRIDSFGTSGWHIGETPDSRSVKTCRKHNVPVDHYAQQITSGDFDDFDYVIGMDEANISNLRHIKPRDSTAVVELFGHWKAKDSEFKTIVDDPYYGGIDGFEYNFKQICHFADQFLIQEIGTLD</sequence>
<comment type="similarity">
    <text evidence="3">Belongs to the low molecular weight phosphotyrosine protein phosphatase family.</text>
</comment>
<dbReference type="SUPFAM" id="SSF52788">
    <property type="entry name" value="Phosphotyrosine protein phosphatases I"/>
    <property type="match status" value="1"/>
</dbReference>
<feature type="active site" evidence="8">
    <location>
        <position position="24"/>
    </location>
</feature>
<dbReference type="InterPro" id="IPR023485">
    <property type="entry name" value="Ptyr_pPase"/>
</dbReference>
<keyword evidence="5" id="KW-0378">Hydrolase</keyword>
<feature type="active site" description="Nucleophile" evidence="8">
    <location>
        <position position="18"/>
    </location>
</feature>
<dbReference type="GO" id="GO:0005737">
    <property type="term" value="C:cytoplasm"/>
    <property type="evidence" value="ECO:0007669"/>
    <property type="project" value="UniProtKB-SubCell"/>
</dbReference>
<evidence type="ECO:0000256" key="7">
    <source>
        <dbReference type="ARBA" id="ARBA00051722"/>
    </source>
</evidence>
<evidence type="ECO:0000256" key="3">
    <source>
        <dbReference type="ARBA" id="ARBA00011063"/>
    </source>
</evidence>
<dbReference type="GO" id="GO:0003993">
    <property type="term" value="F:acid phosphatase activity"/>
    <property type="evidence" value="ECO:0007669"/>
    <property type="project" value="UniProtKB-EC"/>
</dbReference>
<feature type="domain" description="Phosphotyrosine protein phosphatase I" evidence="9">
    <location>
        <begin position="12"/>
        <end position="163"/>
    </location>
</feature>
<dbReference type="EMBL" id="QLNQ01000026">
    <property type="protein sequence ID" value="RCK60851.1"/>
    <property type="molecule type" value="Genomic_DNA"/>
</dbReference>
<dbReference type="PRINTS" id="PR00719">
    <property type="entry name" value="LMWPTPASE"/>
</dbReference>